<accession>A0AAN7QQZ2</accession>
<evidence type="ECO:0000256" key="2">
    <source>
        <dbReference type="SAM" id="MobiDB-lite"/>
    </source>
</evidence>
<reference evidence="3 4" key="1">
    <citation type="journal article" date="2023" name="Hortic Res">
        <title>Pangenome of water caltrop reveals structural variations and asymmetric subgenome divergence after allopolyploidization.</title>
        <authorList>
            <person name="Zhang X."/>
            <person name="Chen Y."/>
            <person name="Wang L."/>
            <person name="Yuan Y."/>
            <person name="Fang M."/>
            <person name="Shi L."/>
            <person name="Lu R."/>
            <person name="Comes H.P."/>
            <person name="Ma Y."/>
            <person name="Chen Y."/>
            <person name="Huang G."/>
            <person name="Zhou Y."/>
            <person name="Zheng Z."/>
            <person name="Qiu Y."/>
        </authorList>
    </citation>
    <scope>NUCLEOTIDE SEQUENCE [LARGE SCALE GENOMIC DNA]</scope>
    <source>
        <tissue evidence="3">Roots</tissue>
    </source>
</reference>
<feature type="compositionally biased region" description="Polar residues" evidence="2">
    <location>
        <begin position="323"/>
        <end position="338"/>
    </location>
</feature>
<evidence type="ECO:0000256" key="1">
    <source>
        <dbReference type="SAM" id="Coils"/>
    </source>
</evidence>
<keyword evidence="1" id="KW-0175">Coiled coil</keyword>
<dbReference type="Proteomes" id="UP001345219">
    <property type="component" value="Chromosome 18"/>
</dbReference>
<proteinExistence type="predicted"/>
<dbReference type="EMBL" id="JAXIOK010000003">
    <property type="protein sequence ID" value="KAK4776224.1"/>
    <property type="molecule type" value="Genomic_DNA"/>
</dbReference>
<organism evidence="3 4">
    <name type="scientific">Trapa incisa</name>
    <dbReference type="NCBI Taxonomy" id="236973"/>
    <lineage>
        <taxon>Eukaryota</taxon>
        <taxon>Viridiplantae</taxon>
        <taxon>Streptophyta</taxon>
        <taxon>Embryophyta</taxon>
        <taxon>Tracheophyta</taxon>
        <taxon>Spermatophyta</taxon>
        <taxon>Magnoliopsida</taxon>
        <taxon>eudicotyledons</taxon>
        <taxon>Gunneridae</taxon>
        <taxon>Pentapetalae</taxon>
        <taxon>rosids</taxon>
        <taxon>malvids</taxon>
        <taxon>Myrtales</taxon>
        <taxon>Lythraceae</taxon>
        <taxon>Trapa</taxon>
    </lineage>
</organism>
<sequence length="939" mass="103542">MQQSRYNDIQLLQHHLMLKQMQELQRQQQLPQLCNVRQQSTINYPFAATKQAVDDIPQFLLNNGTYVTDTSQFLANWENRGVPAFVQGLSDHLSPSTNQCQPMHSSDLLPQGVSTSIYGSNAPESYSFHLQGISPETANLANKLIDHQQTLSIIEPSALGTSLMRDQFSVTPGQVWVSEGMYICEQDYANQNMYGEVLPQSQSSGLHPETLQSDNIMQTGTQFLEFGWKQDQADWPGNMHQKQPQMVPLDPLEKKILYNSDDSVWDASFGKYSDIVPGGIGNTFEPMDSFPSINSGSWSALMQSAVAETSSGDTGLTEEWSGLTHQNPENSTDNQPSVMDSGKQHVGWVENNLQSPLSLTSSPIMAFNNSGKSPSIPVFQPSGVQSSSHRHSVLPQDVSHGIPQKPADNAIDWLDSYSMKNPSLQWSRQLQPISQLNAWSSQNYEHAGGDKDQQIIPTNDCRRLLSQEKGENEGAPCQFPNASNSLANENINSVYVVDNSRLTGELDQLQSEVSIFASSNEDLKVNNSMGIQNSYSQRSQQEANQHKQSLDQSNKISQVDIPMYIKETATTERNPDQIMSAGLVHHSLYFTNQIYPLEVVKGKLSASENGQLHASDIGTNLVKESASSGGGNLNEPDGIASVIYPQCDKTFPFDSADSSHTANITALGREAEKEWAQATQRLIEKLEGELENILDKRPKMQARRRILLSTQLLQQLLRAPPAPTFSVDATSTYDSLTYFVAKVTIGDACSLTDCHNSDAGVPSSGSNRIPEKVKTFDLNADSYFSEAMEDLMGRTKKLEDVLKRVEKAGLILDIHVENQDLERYSVINRLAKYHTPGPTNSSSISAPTVPRDALQKQVRANPVPETPPEGLRVNLIHGFFARGFSHLAEASVAVSSIQSQSRSITAVFFTAFFFIVSNLPFRISPPGGVANPSSAESFF</sequence>
<evidence type="ECO:0000313" key="3">
    <source>
        <dbReference type="EMBL" id="KAK4776224.1"/>
    </source>
</evidence>
<feature type="coiled-coil region" evidence="1">
    <location>
        <begin position="676"/>
        <end position="703"/>
    </location>
</feature>
<comment type="caution">
    <text evidence="3">The sequence shown here is derived from an EMBL/GenBank/DDBJ whole genome shotgun (WGS) entry which is preliminary data.</text>
</comment>
<keyword evidence="4" id="KW-1185">Reference proteome</keyword>
<name>A0AAN7QQZ2_9MYRT</name>
<protein>
    <submittedName>
        <fullName evidence="3">Uncharacterized protein</fullName>
    </submittedName>
</protein>
<feature type="region of interest" description="Disordered" evidence="2">
    <location>
        <begin position="306"/>
        <end position="341"/>
    </location>
</feature>
<gene>
    <name evidence="3" type="ORF">SAY87_024185</name>
</gene>
<feature type="region of interest" description="Disordered" evidence="2">
    <location>
        <begin position="535"/>
        <end position="554"/>
    </location>
</feature>
<dbReference type="AlphaFoldDB" id="A0AAN7QQZ2"/>
<dbReference type="PANTHER" id="PTHR31267:SF2">
    <property type="entry name" value="EXPRESSED PROTEIN"/>
    <property type="match status" value="1"/>
</dbReference>
<dbReference type="PANTHER" id="PTHR31267">
    <property type="entry name" value="DENTIN SIALOPHOSPHOPROTEIN-LIKE PROTEIN"/>
    <property type="match status" value="1"/>
</dbReference>
<evidence type="ECO:0000313" key="4">
    <source>
        <dbReference type="Proteomes" id="UP001345219"/>
    </source>
</evidence>